<dbReference type="PANTHER" id="PTHR15107">
    <property type="entry name" value="RETINOBLASTOMA BINDING PROTEIN 8"/>
    <property type="match status" value="1"/>
</dbReference>
<dbReference type="PANTHER" id="PTHR15107:SF3">
    <property type="entry name" value="RBBP8 N-TERMINAL-LIKE PROTEIN"/>
    <property type="match status" value="1"/>
</dbReference>
<feature type="coiled-coil region" evidence="1">
    <location>
        <begin position="115"/>
        <end position="142"/>
    </location>
</feature>
<accession>A0A212CBK6</accession>
<evidence type="ECO:0000313" key="4">
    <source>
        <dbReference type="Proteomes" id="UP000242450"/>
    </source>
</evidence>
<organism evidence="3 4">
    <name type="scientific">Cervus elaphus hippelaphus</name>
    <name type="common">European red deer</name>
    <dbReference type="NCBI Taxonomy" id="46360"/>
    <lineage>
        <taxon>Eukaryota</taxon>
        <taxon>Metazoa</taxon>
        <taxon>Chordata</taxon>
        <taxon>Craniata</taxon>
        <taxon>Vertebrata</taxon>
        <taxon>Euteleostomi</taxon>
        <taxon>Mammalia</taxon>
        <taxon>Eutheria</taxon>
        <taxon>Laurasiatheria</taxon>
        <taxon>Artiodactyla</taxon>
        <taxon>Ruminantia</taxon>
        <taxon>Pecora</taxon>
        <taxon>Cervidae</taxon>
        <taxon>Cervinae</taxon>
        <taxon>Cervus</taxon>
    </lineage>
</organism>
<evidence type="ECO:0000259" key="2">
    <source>
        <dbReference type="Pfam" id="PF10482"/>
    </source>
</evidence>
<feature type="domain" description="DNA endonuclease Ctp1 N-terminal" evidence="2">
    <location>
        <begin position="1"/>
        <end position="81"/>
    </location>
</feature>
<sequence>DAQRVEELCAKNHQLREQQKVLKENLRVLENRAAPRHPSSPHRLRAGLCDRCMVTQELARKKQQEFESSLLQNLQHVFLLSEHPLPRVLHPIFLWGAATPHLLSPTRGLGERGGVPSAATELTRLQEENDALKEEVKRLQGPG</sequence>
<gene>
    <name evidence="3" type="ORF">Celaphus_00007758</name>
</gene>
<dbReference type="Pfam" id="PF10482">
    <property type="entry name" value="CtIP_N"/>
    <property type="match status" value="1"/>
</dbReference>
<dbReference type="Proteomes" id="UP000242450">
    <property type="component" value="Chromosome 23"/>
</dbReference>
<dbReference type="AlphaFoldDB" id="A0A212CBK6"/>
<proteinExistence type="predicted"/>
<dbReference type="InterPro" id="IPR019518">
    <property type="entry name" value="CtIP_N"/>
</dbReference>
<dbReference type="OrthoDB" id="8809203at2759"/>
<keyword evidence="1" id="KW-0175">Coiled coil</keyword>
<keyword evidence="4" id="KW-1185">Reference proteome</keyword>
<reference evidence="3 4" key="1">
    <citation type="journal article" date="2018" name="Mol. Genet. Genomics">
        <title>The red deer Cervus elaphus genome CerEla1.0: sequencing, annotating, genes, and chromosomes.</title>
        <authorList>
            <person name="Bana N.A."/>
            <person name="Nyiri A."/>
            <person name="Nagy J."/>
            <person name="Frank K."/>
            <person name="Nagy T."/>
            <person name="Steger V."/>
            <person name="Schiller M."/>
            <person name="Lakatos P."/>
            <person name="Sugar L."/>
            <person name="Horn P."/>
            <person name="Barta E."/>
            <person name="Orosz L."/>
        </authorList>
    </citation>
    <scope>NUCLEOTIDE SEQUENCE [LARGE SCALE GENOMIC DNA]</scope>
    <source>
        <strain evidence="3">Hungarian</strain>
    </source>
</reference>
<name>A0A212CBK6_CEREH</name>
<dbReference type="EMBL" id="MKHE01000023">
    <property type="protein sequence ID" value="OWK03383.1"/>
    <property type="molecule type" value="Genomic_DNA"/>
</dbReference>
<evidence type="ECO:0000313" key="3">
    <source>
        <dbReference type="EMBL" id="OWK03383.1"/>
    </source>
</evidence>
<comment type="caution">
    <text evidence="3">The sequence shown here is derived from an EMBL/GenBank/DDBJ whole genome shotgun (WGS) entry which is preliminary data.</text>
</comment>
<protein>
    <recommendedName>
        <fullName evidence="2">DNA endonuclease Ctp1 N-terminal domain-containing protein</fullName>
    </recommendedName>
</protein>
<feature type="coiled-coil region" evidence="1">
    <location>
        <begin position="5"/>
        <end position="32"/>
    </location>
</feature>
<dbReference type="InterPro" id="IPR033316">
    <property type="entry name" value="RBBP8-like"/>
</dbReference>
<evidence type="ECO:0000256" key="1">
    <source>
        <dbReference type="SAM" id="Coils"/>
    </source>
</evidence>
<feature type="non-terminal residue" evidence="3">
    <location>
        <position position="1"/>
    </location>
</feature>